<name>A0ABP9W2F3_9BACT</name>
<dbReference type="Proteomes" id="UP001416858">
    <property type="component" value="Unassembled WGS sequence"/>
</dbReference>
<evidence type="ECO:0000313" key="2">
    <source>
        <dbReference type="Proteomes" id="UP001416858"/>
    </source>
</evidence>
<reference evidence="1 2" key="1">
    <citation type="submission" date="2024-02" db="EMBL/GenBank/DDBJ databases">
        <title>Rhodopirellula caenicola NBRC 110016.</title>
        <authorList>
            <person name="Ichikawa N."/>
            <person name="Katano-Makiyama Y."/>
            <person name="Hidaka K."/>
        </authorList>
    </citation>
    <scope>NUCLEOTIDE SEQUENCE [LARGE SCALE GENOMIC DNA]</scope>
    <source>
        <strain evidence="1 2">NBRC 110016</strain>
    </source>
</reference>
<keyword evidence="2" id="KW-1185">Reference proteome</keyword>
<protein>
    <submittedName>
        <fullName evidence="1">Uncharacterized protein</fullName>
    </submittedName>
</protein>
<sequence length="221" mass="23038">MPVGSTVPEFVMIWPVTVPLPDNTLPLPSRNPPAALISPVTVVELPRMAPLVSRIVKVCAELTTTEPAVSNPVSVPFPTVAFPLVTTCADTDAPSIRDVSTPLTVSVELASIFTTSTVPTTAFVAFPTSVTSSVLSPFSIDRMILPVILVSGMVTLLAGVVTSRVKPTEAKPIGNGLTLVSSITRFPPSTDSLSLSLLAARTSVMSKLPKPSSSSFVVAMV</sequence>
<evidence type="ECO:0000313" key="1">
    <source>
        <dbReference type="EMBL" id="GAA5510970.1"/>
    </source>
</evidence>
<organism evidence="1 2">
    <name type="scientific">Novipirellula caenicola</name>
    <dbReference type="NCBI Taxonomy" id="1536901"/>
    <lineage>
        <taxon>Bacteria</taxon>
        <taxon>Pseudomonadati</taxon>
        <taxon>Planctomycetota</taxon>
        <taxon>Planctomycetia</taxon>
        <taxon>Pirellulales</taxon>
        <taxon>Pirellulaceae</taxon>
        <taxon>Novipirellula</taxon>
    </lineage>
</organism>
<proteinExistence type="predicted"/>
<gene>
    <name evidence="1" type="ORF">Rcae01_06482</name>
</gene>
<comment type="caution">
    <text evidence="1">The sequence shown here is derived from an EMBL/GenBank/DDBJ whole genome shotgun (WGS) entry which is preliminary data.</text>
</comment>
<dbReference type="EMBL" id="BAABRO010000031">
    <property type="protein sequence ID" value="GAA5510970.1"/>
    <property type="molecule type" value="Genomic_DNA"/>
</dbReference>
<accession>A0ABP9W2F3</accession>